<evidence type="ECO:0000313" key="2">
    <source>
        <dbReference type="Proteomes" id="UP000800200"/>
    </source>
</evidence>
<feature type="non-terminal residue" evidence="1">
    <location>
        <position position="338"/>
    </location>
</feature>
<reference evidence="1" key="1">
    <citation type="journal article" date="2020" name="Stud. Mycol.">
        <title>101 Dothideomycetes genomes: a test case for predicting lifestyles and emergence of pathogens.</title>
        <authorList>
            <person name="Haridas S."/>
            <person name="Albert R."/>
            <person name="Binder M."/>
            <person name="Bloem J."/>
            <person name="Labutti K."/>
            <person name="Salamov A."/>
            <person name="Andreopoulos B."/>
            <person name="Baker S."/>
            <person name="Barry K."/>
            <person name="Bills G."/>
            <person name="Bluhm B."/>
            <person name="Cannon C."/>
            <person name="Castanera R."/>
            <person name="Culley D."/>
            <person name="Daum C."/>
            <person name="Ezra D."/>
            <person name="Gonzalez J."/>
            <person name="Henrissat B."/>
            <person name="Kuo A."/>
            <person name="Liang C."/>
            <person name="Lipzen A."/>
            <person name="Lutzoni F."/>
            <person name="Magnuson J."/>
            <person name="Mondo S."/>
            <person name="Nolan M."/>
            <person name="Ohm R."/>
            <person name="Pangilinan J."/>
            <person name="Park H.-J."/>
            <person name="Ramirez L."/>
            <person name="Alfaro M."/>
            <person name="Sun H."/>
            <person name="Tritt A."/>
            <person name="Yoshinaga Y."/>
            <person name="Zwiers L.-H."/>
            <person name="Turgeon B."/>
            <person name="Goodwin S."/>
            <person name="Spatafora J."/>
            <person name="Crous P."/>
            <person name="Grigoriev I."/>
        </authorList>
    </citation>
    <scope>NUCLEOTIDE SEQUENCE</scope>
    <source>
        <strain evidence="1">CBS 207.26</strain>
    </source>
</reference>
<accession>A0A6A6EGC9</accession>
<proteinExistence type="predicted"/>
<organism evidence="1 2">
    <name type="scientific">Zopfia rhizophila CBS 207.26</name>
    <dbReference type="NCBI Taxonomy" id="1314779"/>
    <lineage>
        <taxon>Eukaryota</taxon>
        <taxon>Fungi</taxon>
        <taxon>Dikarya</taxon>
        <taxon>Ascomycota</taxon>
        <taxon>Pezizomycotina</taxon>
        <taxon>Dothideomycetes</taxon>
        <taxon>Dothideomycetes incertae sedis</taxon>
        <taxon>Zopfiaceae</taxon>
        <taxon>Zopfia</taxon>
    </lineage>
</organism>
<dbReference type="Proteomes" id="UP000800200">
    <property type="component" value="Unassembled WGS sequence"/>
</dbReference>
<evidence type="ECO:0000313" key="1">
    <source>
        <dbReference type="EMBL" id="KAF2190581.1"/>
    </source>
</evidence>
<dbReference type="AlphaFoldDB" id="A0A6A6EGC9"/>
<dbReference type="OrthoDB" id="4347799at2759"/>
<dbReference type="InterPro" id="IPR012337">
    <property type="entry name" value="RNaseH-like_sf"/>
</dbReference>
<dbReference type="EMBL" id="ML994618">
    <property type="protein sequence ID" value="KAF2190581.1"/>
    <property type="molecule type" value="Genomic_DNA"/>
</dbReference>
<protein>
    <recommendedName>
        <fullName evidence="3">HAT C-terminal dimerisation domain-containing protein</fullName>
    </recommendedName>
</protein>
<dbReference type="SUPFAM" id="SSF53098">
    <property type="entry name" value="Ribonuclease H-like"/>
    <property type="match status" value="1"/>
</dbReference>
<evidence type="ECO:0008006" key="3">
    <source>
        <dbReference type="Google" id="ProtNLM"/>
    </source>
</evidence>
<name>A0A6A6EGC9_9PEZI</name>
<gene>
    <name evidence="1" type="ORF">K469DRAFT_721482</name>
</gene>
<sequence>MSESGGSLAAYVLPHWQALRAHLVEFQRTSNLPHLNELITLFDRRMKKQLQPIHYLAAALDPLDPSKSNSWPAEHQDAIIAAFRNHVGETNSKANNQHVFNLRTQLNEFTKQQGFYSPQNFELWHVNSHPSTFWTHAEKRDKFDLPRLTLRLLSVVTNSMPSERSFSAMNYVQDTYRTRMSVETMHKLVYCYMNARALRRRPHNEKLLKEREMQRRQRAKAEIAEIKRINLLTLQQLVEAARRDNQPGTDWWNLTEQEQQGLESTAFEQAIDDEEAADELVTEQTEQPVDQLVVEAETEAIVPPPAHPTHLLPQLQTQYYPPAYALAAPSFASQQPIF</sequence>
<keyword evidence="2" id="KW-1185">Reference proteome</keyword>